<accession>A0A4Y9L1K2</accession>
<protein>
    <submittedName>
        <fullName evidence="1">Uncharacterized protein</fullName>
    </submittedName>
</protein>
<proteinExistence type="predicted"/>
<comment type="caution">
    <text evidence="1">The sequence shown here is derived from an EMBL/GenBank/DDBJ whole genome shotgun (WGS) entry which is preliminary data.</text>
</comment>
<reference evidence="1 2" key="1">
    <citation type="submission" date="2019-03" db="EMBL/GenBank/DDBJ databases">
        <title>Bradyrhizobium diversity isolated from nodules of Chamaecrista fasciculata.</title>
        <authorList>
            <person name="Klepa M.S."/>
            <person name="Urquiaga M.O."/>
            <person name="Hungria M."/>
            <person name="Delamuta J.R."/>
        </authorList>
    </citation>
    <scope>NUCLEOTIDE SEQUENCE [LARGE SCALE GENOMIC DNA]</scope>
    <source>
        <strain evidence="1 2">CNPSo 3448</strain>
    </source>
</reference>
<sequence>MTAVINSELDQLRRGIAERQRYIEGQQVLIEVLEHDGHDVREQEIALNSERSKLDQQLQLLRKRQA</sequence>
<name>A0A4Y9L1K2_9BRAD</name>
<evidence type="ECO:0000313" key="2">
    <source>
        <dbReference type="Proteomes" id="UP000297966"/>
    </source>
</evidence>
<dbReference type="RefSeq" id="WP_135179545.1">
    <property type="nucleotide sequence ID" value="NZ_SPQT01000062.1"/>
</dbReference>
<gene>
    <name evidence="1" type="ORF">E4K65_44965</name>
</gene>
<dbReference type="Proteomes" id="UP000297966">
    <property type="component" value="Unassembled WGS sequence"/>
</dbReference>
<dbReference type="OrthoDB" id="8255353at2"/>
<dbReference type="AlphaFoldDB" id="A0A4Y9L1K2"/>
<keyword evidence="2" id="KW-1185">Reference proteome</keyword>
<dbReference type="EMBL" id="SPQT01000062">
    <property type="protein sequence ID" value="TFV36587.1"/>
    <property type="molecule type" value="Genomic_DNA"/>
</dbReference>
<organism evidence="1 2">
    <name type="scientific">Bradyrhizobium niftali</name>
    <dbReference type="NCBI Taxonomy" id="2560055"/>
    <lineage>
        <taxon>Bacteria</taxon>
        <taxon>Pseudomonadati</taxon>
        <taxon>Pseudomonadota</taxon>
        <taxon>Alphaproteobacteria</taxon>
        <taxon>Hyphomicrobiales</taxon>
        <taxon>Nitrobacteraceae</taxon>
        <taxon>Bradyrhizobium</taxon>
    </lineage>
</organism>
<evidence type="ECO:0000313" key="1">
    <source>
        <dbReference type="EMBL" id="TFV36587.1"/>
    </source>
</evidence>